<name>A0A813QIH9_9BILA</name>
<dbReference type="AlphaFoldDB" id="A0A813QIH9"/>
<organism evidence="1 2">
    <name type="scientific">Brachionus calyciflorus</name>
    <dbReference type="NCBI Taxonomy" id="104777"/>
    <lineage>
        <taxon>Eukaryota</taxon>
        <taxon>Metazoa</taxon>
        <taxon>Spiralia</taxon>
        <taxon>Gnathifera</taxon>
        <taxon>Rotifera</taxon>
        <taxon>Eurotatoria</taxon>
        <taxon>Monogononta</taxon>
        <taxon>Pseudotrocha</taxon>
        <taxon>Ploima</taxon>
        <taxon>Brachionidae</taxon>
        <taxon>Brachionus</taxon>
    </lineage>
</organism>
<comment type="caution">
    <text evidence="1">The sequence shown here is derived from an EMBL/GenBank/DDBJ whole genome shotgun (WGS) entry which is preliminary data.</text>
</comment>
<dbReference type="Proteomes" id="UP000663879">
    <property type="component" value="Unassembled WGS sequence"/>
</dbReference>
<reference evidence="1" key="1">
    <citation type="submission" date="2021-02" db="EMBL/GenBank/DDBJ databases">
        <authorList>
            <person name="Nowell W R."/>
        </authorList>
    </citation>
    <scope>NUCLEOTIDE SEQUENCE</scope>
    <source>
        <strain evidence="1">Ploen Becks lab</strain>
    </source>
</reference>
<evidence type="ECO:0000313" key="2">
    <source>
        <dbReference type="Proteomes" id="UP000663879"/>
    </source>
</evidence>
<accession>A0A813QIH9</accession>
<proteinExistence type="predicted"/>
<keyword evidence="2" id="KW-1185">Reference proteome</keyword>
<sequence length="197" mass="20309">MSFAQQPTQTQKAYSGFEKHLSFDTSAFEQHSQANFQSAAAPAAAQLPTQSFNFSAPAAQLPTQSFNFSAPAAPAAPTQSVSGDIAELQAKINAQFGAAPSFPSFVNQQTEVPSFDFSAAAAQATAQPAQSAQFSAPSFSTSQFSAAQFSAPTFSASQFSAPQLPAQSSFQADDVSAKWSAVHSASTSAAAQFGSAN</sequence>
<evidence type="ECO:0000313" key="1">
    <source>
        <dbReference type="EMBL" id="CAF0767393.1"/>
    </source>
</evidence>
<dbReference type="EMBL" id="CAJNOC010000484">
    <property type="protein sequence ID" value="CAF0767393.1"/>
    <property type="molecule type" value="Genomic_DNA"/>
</dbReference>
<gene>
    <name evidence="1" type="ORF">OXX778_LOCUS4766</name>
</gene>
<protein>
    <submittedName>
        <fullName evidence="1">Uncharacterized protein</fullName>
    </submittedName>
</protein>